<sequence>MGQTGAKLGFVITVLVLLLAAGTVIYHHLEQWSFVDSFYFTTTTLTTIGYGDLTPTTDLSKVVTVFFALSGVATFLYALSVIAVFSIQKGQSFEEREIRKVKGMLRKLPFGKGQKGQ</sequence>
<dbReference type="InterPro" id="IPR003280">
    <property type="entry name" value="2pore_dom_K_chnl"/>
</dbReference>
<dbReference type="GO" id="GO:0022841">
    <property type="term" value="F:potassium ion leak channel activity"/>
    <property type="evidence" value="ECO:0007669"/>
    <property type="project" value="TreeGrafter"/>
</dbReference>
<organism evidence="10 11">
    <name type="scientific">Candidatus Iainarchaeum sp</name>
    <dbReference type="NCBI Taxonomy" id="3101447"/>
    <lineage>
        <taxon>Archaea</taxon>
        <taxon>Candidatus Iainarchaeota</taxon>
        <taxon>Candidatus Iainarchaeia</taxon>
        <taxon>Candidatus Iainarchaeales</taxon>
        <taxon>Candidatus Iainarchaeaceae</taxon>
        <taxon>Candidatus Iainarchaeum</taxon>
    </lineage>
</organism>
<dbReference type="GO" id="GO:0015271">
    <property type="term" value="F:outward rectifier potassium channel activity"/>
    <property type="evidence" value="ECO:0007669"/>
    <property type="project" value="TreeGrafter"/>
</dbReference>
<gene>
    <name evidence="10" type="ORF">JW744_04090</name>
</gene>
<evidence type="ECO:0000256" key="4">
    <source>
        <dbReference type="ARBA" id="ARBA00022989"/>
    </source>
</evidence>
<feature type="transmembrane region" description="Helical" evidence="8">
    <location>
        <begin position="62"/>
        <end position="87"/>
    </location>
</feature>
<keyword evidence="6 8" id="KW-0472">Membrane</keyword>
<feature type="domain" description="Potassium channel" evidence="9">
    <location>
        <begin position="14"/>
        <end position="85"/>
    </location>
</feature>
<dbReference type="PANTHER" id="PTHR11003">
    <property type="entry name" value="POTASSIUM CHANNEL, SUBFAMILY K"/>
    <property type="match status" value="1"/>
</dbReference>
<dbReference type="GO" id="GO:0030322">
    <property type="term" value="P:stabilization of membrane potential"/>
    <property type="evidence" value="ECO:0007669"/>
    <property type="project" value="TreeGrafter"/>
</dbReference>
<evidence type="ECO:0000313" key="11">
    <source>
        <dbReference type="Proteomes" id="UP000809243"/>
    </source>
</evidence>
<evidence type="ECO:0000256" key="3">
    <source>
        <dbReference type="ARBA" id="ARBA00022692"/>
    </source>
</evidence>
<reference evidence="10" key="1">
    <citation type="submission" date="2021-01" db="EMBL/GenBank/DDBJ databases">
        <title>Active Sulfur Cycling in an Early Earth Analoge.</title>
        <authorList>
            <person name="Hahn C.R."/>
            <person name="Youssef N.H."/>
            <person name="Elshahed M."/>
        </authorList>
    </citation>
    <scope>NUCLEOTIDE SEQUENCE</scope>
    <source>
        <strain evidence="10">Zod_Metabat.1151</strain>
    </source>
</reference>
<evidence type="ECO:0000256" key="1">
    <source>
        <dbReference type="ARBA" id="ARBA00004141"/>
    </source>
</evidence>
<comment type="subcellular location">
    <subcellularLocation>
        <location evidence="1">Membrane</location>
        <topology evidence="1">Multi-pass membrane protein</topology>
    </subcellularLocation>
</comment>
<keyword evidence="7 10" id="KW-0407">Ion channel</keyword>
<evidence type="ECO:0000256" key="5">
    <source>
        <dbReference type="ARBA" id="ARBA00023065"/>
    </source>
</evidence>
<evidence type="ECO:0000256" key="2">
    <source>
        <dbReference type="ARBA" id="ARBA00022448"/>
    </source>
</evidence>
<keyword evidence="4 8" id="KW-1133">Transmembrane helix</keyword>
<dbReference type="GO" id="GO:0005886">
    <property type="term" value="C:plasma membrane"/>
    <property type="evidence" value="ECO:0007669"/>
    <property type="project" value="TreeGrafter"/>
</dbReference>
<comment type="caution">
    <text evidence="10">The sequence shown here is derived from an EMBL/GenBank/DDBJ whole genome shotgun (WGS) entry which is preliminary data.</text>
</comment>
<evidence type="ECO:0000313" key="10">
    <source>
        <dbReference type="EMBL" id="MBN2067621.1"/>
    </source>
</evidence>
<protein>
    <submittedName>
        <fullName evidence="10">Two pore domain potassium channel family protein</fullName>
    </submittedName>
</protein>
<evidence type="ECO:0000256" key="8">
    <source>
        <dbReference type="SAM" id="Phobius"/>
    </source>
</evidence>
<evidence type="ECO:0000259" key="9">
    <source>
        <dbReference type="Pfam" id="PF07885"/>
    </source>
</evidence>
<dbReference type="InterPro" id="IPR013099">
    <property type="entry name" value="K_chnl_dom"/>
</dbReference>
<proteinExistence type="predicted"/>
<dbReference type="SUPFAM" id="SSF81324">
    <property type="entry name" value="Voltage-gated potassium channels"/>
    <property type="match status" value="1"/>
</dbReference>
<dbReference type="Gene3D" id="1.10.287.70">
    <property type="match status" value="1"/>
</dbReference>
<feature type="transmembrane region" description="Helical" evidence="8">
    <location>
        <begin position="7"/>
        <end position="29"/>
    </location>
</feature>
<keyword evidence="5" id="KW-0406">Ion transport</keyword>
<accession>A0A939C4W3</accession>
<dbReference type="Pfam" id="PF07885">
    <property type="entry name" value="Ion_trans_2"/>
    <property type="match status" value="1"/>
</dbReference>
<dbReference type="AlphaFoldDB" id="A0A939C4W3"/>
<dbReference type="PANTHER" id="PTHR11003:SF291">
    <property type="entry name" value="IP11374P"/>
    <property type="match status" value="1"/>
</dbReference>
<name>A0A939C4W3_9ARCH</name>
<keyword evidence="2" id="KW-0813">Transport</keyword>
<evidence type="ECO:0000256" key="7">
    <source>
        <dbReference type="ARBA" id="ARBA00023303"/>
    </source>
</evidence>
<keyword evidence="3 8" id="KW-0812">Transmembrane</keyword>
<evidence type="ECO:0000256" key="6">
    <source>
        <dbReference type="ARBA" id="ARBA00023136"/>
    </source>
</evidence>
<dbReference type="Proteomes" id="UP000809243">
    <property type="component" value="Unassembled WGS sequence"/>
</dbReference>
<dbReference type="EMBL" id="JAFGDB010000068">
    <property type="protein sequence ID" value="MBN2067621.1"/>
    <property type="molecule type" value="Genomic_DNA"/>
</dbReference>